<organism evidence="7 8">
    <name type="scientific">Trichonephila clavata</name>
    <name type="common">Joro spider</name>
    <name type="synonym">Nephila clavata</name>
    <dbReference type="NCBI Taxonomy" id="2740835"/>
    <lineage>
        <taxon>Eukaryota</taxon>
        <taxon>Metazoa</taxon>
        <taxon>Ecdysozoa</taxon>
        <taxon>Arthropoda</taxon>
        <taxon>Chelicerata</taxon>
        <taxon>Arachnida</taxon>
        <taxon>Araneae</taxon>
        <taxon>Araneomorphae</taxon>
        <taxon>Entelegynae</taxon>
        <taxon>Araneoidea</taxon>
        <taxon>Nephilidae</taxon>
        <taxon>Trichonephila</taxon>
    </lineage>
</organism>
<dbReference type="Pfam" id="PF00396">
    <property type="entry name" value="Granulin"/>
    <property type="match status" value="1"/>
</dbReference>
<keyword evidence="8" id="KW-1185">Reference proteome</keyword>
<feature type="domain" description="Granulins" evidence="6">
    <location>
        <begin position="100"/>
        <end position="151"/>
    </location>
</feature>
<evidence type="ECO:0000256" key="3">
    <source>
        <dbReference type="ARBA" id="ARBA00022525"/>
    </source>
</evidence>
<evidence type="ECO:0000256" key="2">
    <source>
        <dbReference type="ARBA" id="ARBA00010093"/>
    </source>
</evidence>
<dbReference type="InterPro" id="IPR037277">
    <property type="entry name" value="Granulin_sf"/>
</dbReference>
<evidence type="ECO:0000256" key="4">
    <source>
        <dbReference type="ARBA" id="ARBA00023157"/>
    </source>
</evidence>
<name>A0A8X6G0K9_TRICU</name>
<comment type="caution">
    <text evidence="7">The sequence shown here is derived from an EMBL/GenBank/DDBJ whole genome shotgun (WGS) entry which is preliminary data.</text>
</comment>
<evidence type="ECO:0000256" key="1">
    <source>
        <dbReference type="ARBA" id="ARBA00004613"/>
    </source>
</evidence>
<dbReference type="PANTHER" id="PTHR12274">
    <property type="entry name" value="GRANULIN"/>
    <property type="match status" value="1"/>
</dbReference>
<evidence type="ECO:0000259" key="6">
    <source>
        <dbReference type="SMART" id="SM00277"/>
    </source>
</evidence>
<proteinExistence type="inferred from homology"/>
<feature type="signal peptide" evidence="5">
    <location>
        <begin position="1"/>
        <end position="18"/>
    </location>
</feature>
<keyword evidence="4" id="KW-1015">Disulfide bond</keyword>
<keyword evidence="3" id="KW-0964">Secreted</keyword>
<dbReference type="AlphaFoldDB" id="A0A8X6G0K9"/>
<dbReference type="EMBL" id="BMAO01013905">
    <property type="protein sequence ID" value="GFQ91634.1"/>
    <property type="molecule type" value="Genomic_DNA"/>
</dbReference>
<dbReference type="OrthoDB" id="6432221at2759"/>
<comment type="similarity">
    <text evidence="2">Belongs to the granulin family.</text>
</comment>
<evidence type="ECO:0000256" key="5">
    <source>
        <dbReference type="SAM" id="SignalP"/>
    </source>
</evidence>
<accession>A0A8X6G0K9</accession>
<gene>
    <name evidence="7" type="primary">NCL1_50540</name>
    <name evidence="7" type="ORF">TNCT_34281</name>
</gene>
<dbReference type="Proteomes" id="UP000887116">
    <property type="component" value="Unassembled WGS sequence"/>
</dbReference>
<dbReference type="Gene3D" id="2.10.25.160">
    <property type="entry name" value="Granulin"/>
    <property type="match status" value="1"/>
</dbReference>
<dbReference type="PANTHER" id="PTHR12274:SF3">
    <property type="entry name" value="PROGRANULIN"/>
    <property type="match status" value="1"/>
</dbReference>
<keyword evidence="5" id="KW-0732">Signal</keyword>
<dbReference type="InterPro" id="IPR000118">
    <property type="entry name" value="Granulin"/>
</dbReference>
<comment type="subcellular location">
    <subcellularLocation>
        <location evidence="1">Secreted</location>
    </subcellularLocation>
</comment>
<protein>
    <submittedName>
        <fullName evidence="7">Granulin</fullName>
    </submittedName>
</protein>
<dbReference type="SMART" id="SM00277">
    <property type="entry name" value="GRAN"/>
    <property type="match status" value="1"/>
</dbReference>
<evidence type="ECO:0000313" key="7">
    <source>
        <dbReference type="EMBL" id="GFQ91634.1"/>
    </source>
</evidence>
<sequence>MNFLLCLALLSCVIGVFSDCDIGFCKLNETCCPAEDPEGWRCCPFIEARCLVKNRGRGSNQFEEEDVSSHDLENRVGAFEETESNIAEEAESDVDVTRRCDSSSYCPDENTCCEVLHGGYGCCSIPNAVCCPDKIHCCHAGEQCDASSHYCIRKSPITRAPAEVIEGNDTS</sequence>
<reference evidence="7" key="1">
    <citation type="submission" date="2020-07" db="EMBL/GenBank/DDBJ databases">
        <title>Multicomponent nature underlies the extraordinary mechanical properties of spider dragline silk.</title>
        <authorList>
            <person name="Kono N."/>
            <person name="Nakamura H."/>
            <person name="Mori M."/>
            <person name="Yoshida Y."/>
            <person name="Ohtoshi R."/>
            <person name="Malay A.D."/>
            <person name="Moran D.A.P."/>
            <person name="Tomita M."/>
            <person name="Numata K."/>
            <person name="Arakawa K."/>
        </authorList>
    </citation>
    <scope>NUCLEOTIDE SEQUENCE</scope>
</reference>
<dbReference type="SUPFAM" id="SSF57277">
    <property type="entry name" value="Granulin repeat"/>
    <property type="match status" value="1"/>
</dbReference>
<dbReference type="InterPro" id="IPR039036">
    <property type="entry name" value="Granulin_fam"/>
</dbReference>
<dbReference type="GO" id="GO:0005576">
    <property type="term" value="C:extracellular region"/>
    <property type="evidence" value="ECO:0007669"/>
    <property type="project" value="UniProtKB-SubCell"/>
</dbReference>
<evidence type="ECO:0000313" key="8">
    <source>
        <dbReference type="Proteomes" id="UP000887116"/>
    </source>
</evidence>
<feature type="chain" id="PRO_5036475796" evidence="5">
    <location>
        <begin position="19"/>
        <end position="171"/>
    </location>
</feature>